<sequence length="1083" mass="120056">MVQLDKRLLWHPRQENKFVVGGNSQIILYEWASEYPEIRHLTSQHDLAFMKCFAWSPDPSFEDLMAVGMSSGKVDLIRLEATKQSRSHNILSGGPNVSLPSRSTRICNALAFCTPDPNYLAVGLDKVRNESSLVIWDINSARADLTIQGLQSGRHLHNDATTRVSVRIPPVLPRPQPQLPRIDNRGDPRILQQHAISEVVSSLAFLPESTHILLAGVSNRWLRLFDLRASTPSVQNFAAKVHGIATDPFDPHRIACYGESGVTVWDARKLGNPLLAFQERDASGDGAKQRQGQGGGNGYVHIEFSRTRRACMSTLERDSNYVRFWDLTETRTWTAEGGGSAFGGSSDGESRAGRESARGSTRRGWANLPWPSQSQASNSSRTRDSPVPSERRPQTAFVLADTRRTKSFSRPLASFAMVPTTQTNPLVSNVMIVNKDGDLEMYQVHDTPKQAAWSARGDLTIGAGKGLKVFEGYPNTEEALDGLLQNEGSGGVGTGRQVSSGAKRYQMSEKDRASRSRSAQERADSQRGRPVKLPATATGTMPPTSALFGNDPVLSGVSAQLALSSKNKNHRDYSPSPFRKHKVGEHGGVTARGATVSRSRERKVSPGASKRKSSSKGPDLKSKGITAVLEDDISMVMYRRALQGYSLNLNKPLDNMVIQQMHQPSDVEVDPLTEVWDWIHRSRDMLCTPTPNIHGFDFSHQGLLGIWEGFAATSRPPSNSASVDDTPTVVNRSLLDIPAAAPGAYHGTSQERQQAQARRSHSPADDLHGNWNAAITALVDKRGLGSLWKPPVPTTKLMQRQIALQLCGWDLKEDELKTAIRNWERRGQLSRAACWLVFTKQHGKAMELLMKSDDDTHQMMSATIGALSPYASSSLKNYELRDHYARLTKRLQDPYFRMIITHMAVGDWIEVLKEDAIPFRECLTIAFQFLDDKNLTSYLRRLVEQSCVRGNIEGIIVTGLTKQGLGVVQGYVDRTGDVQTAAIMGSYVHPIKFKDNRAEKWLQTYRDLLDGFKLHHERVGFDIERGQLLSDAIQGGYPVSSEWVPRQIMIRCNYCSKPVNAPADGIAAQKGRVCERPRLFEDG</sequence>
<feature type="compositionally biased region" description="Polar residues" evidence="1">
    <location>
        <begin position="370"/>
        <end position="380"/>
    </location>
</feature>
<name>A0A4Y7T240_COPMI</name>
<comment type="caution">
    <text evidence="3">The sequence shown here is derived from an EMBL/GenBank/DDBJ whole genome shotgun (WGS) entry which is preliminary data.</text>
</comment>
<dbReference type="InterPro" id="IPR037593">
    <property type="entry name" value="MIOS/Sea4"/>
</dbReference>
<dbReference type="Gene3D" id="2.130.10.10">
    <property type="entry name" value="YVTN repeat-like/Quinoprotein amine dehydrogenase"/>
    <property type="match status" value="2"/>
</dbReference>
<dbReference type="EMBL" id="QPFP01000035">
    <property type="protein sequence ID" value="TEB28061.1"/>
    <property type="molecule type" value="Genomic_DNA"/>
</dbReference>
<feature type="region of interest" description="Disordered" evidence="1">
    <location>
        <begin position="280"/>
        <end position="299"/>
    </location>
</feature>
<dbReference type="Proteomes" id="UP000298030">
    <property type="component" value="Unassembled WGS sequence"/>
</dbReference>
<dbReference type="Pfam" id="PF21719">
    <property type="entry name" value="MIOS_a-sol"/>
    <property type="match status" value="1"/>
</dbReference>
<dbReference type="OrthoDB" id="341486at2759"/>
<reference evidence="3 4" key="1">
    <citation type="journal article" date="2019" name="Nat. Ecol. Evol.">
        <title>Megaphylogeny resolves global patterns of mushroom evolution.</title>
        <authorList>
            <person name="Varga T."/>
            <person name="Krizsan K."/>
            <person name="Foldi C."/>
            <person name="Dima B."/>
            <person name="Sanchez-Garcia M."/>
            <person name="Sanchez-Ramirez S."/>
            <person name="Szollosi G.J."/>
            <person name="Szarkandi J.G."/>
            <person name="Papp V."/>
            <person name="Albert L."/>
            <person name="Andreopoulos W."/>
            <person name="Angelini C."/>
            <person name="Antonin V."/>
            <person name="Barry K.W."/>
            <person name="Bougher N.L."/>
            <person name="Buchanan P."/>
            <person name="Buyck B."/>
            <person name="Bense V."/>
            <person name="Catcheside P."/>
            <person name="Chovatia M."/>
            <person name="Cooper J."/>
            <person name="Damon W."/>
            <person name="Desjardin D."/>
            <person name="Finy P."/>
            <person name="Geml J."/>
            <person name="Haridas S."/>
            <person name="Hughes K."/>
            <person name="Justo A."/>
            <person name="Karasinski D."/>
            <person name="Kautmanova I."/>
            <person name="Kiss B."/>
            <person name="Kocsube S."/>
            <person name="Kotiranta H."/>
            <person name="LaButti K.M."/>
            <person name="Lechner B.E."/>
            <person name="Liimatainen K."/>
            <person name="Lipzen A."/>
            <person name="Lukacs Z."/>
            <person name="Mihaltcheva S."/>
            <person name="Morgado L.N."/>
            <person name="Niskanen T."/>
            <person name="Noordeloos M.E."/>
            <person name="Ohm R.A."/>
            <person name="Ortiz-Santana B."/>
            <person name="Ovrebo C."/>
            <person name="Racz N."/>
            <person name="Riley R."/>
            <person name="Savchenko A."/>
            <person name="Shiryaev A."/>
            <person name="Soop K."/>
            <person name="Spirin V."/>
            <person name="Szebenyi C."/>
            <person name="Tomsovsky M."/>
            <person name="Tulloss R.E."/>
            <person name="Uehling J."/>
            <person name="Grigoriev I.V."/>
            <person name="Vagvolgyi C."/>
            <person name="Papp T."/>
            <person name="Martin F.M."/>
            <person name="Miettinen O."/>
            <person name="Hibbett D.S."/>
            <person name="Nagy L.G."/>
        </authorList>
    </citation>
    <scope>NUCLEOTIDE SEQUENCE [LARGE SCALE GENOMIC DNA]</scope>
    <source>
        <strain evidence="3 4">FP101781</strain>
    </source>
</reference>
<dbReference type="AlphaFoldDB" id="A0A4Y7T240"/>
<feature type="domain" description="MIOS-like alpha-solenoid" evidence="2">
    <location>
        <begin position="797"/>
        <end position="926"/>
    </location>
</feature>
<evidence type="ECO:0000313" key="4">
    <source>
        <dbReference type="Proteomes" id="UP000298030"/>
    </source>
</evidence>
<feature type="compositionally biased region" description="Basic and acidic residues" evidence="1">
    <location>
        <begin position="506"/>
        <end position="527"/>
    </location>
</feature>
<protein>
    <recommendedName>
        <fullName evidence="2">MIOS-like alpha-solenoid domain-containing protein</fullName>
    </recommendedName>
</protein>
<evidence type="ECO:0000259" key="2">
    <source>
        <dbReference type="Pfam" id="PF21719"/>
    </source>
</evidence>
<dbReference type="GO" id="GO:1904263">
    <property type="term" value="P:positive regulation of TORC1 signaling"/>
    <property type="evidence" value="ECO:0007669"/>
    <property type="project" value="TreeGrafter"/>
</dbReference>
<dbReference type="GO" id="GO:0005737">
    <property type="term" value="C:cytoplasm"/>
    <property type="evidence" value="ECO:0007669"/>
    <property type="project" value="TreeGrafter"/>
</dbReference>
<dbReference type="InterPro" id="IPR015943">
    <property type="entry name" value="WD40/YVTN_repeat-like_dom_sf"/>
</dbReference>
<dbReference type="SUPFAM" id="SSF50978">
    <property type="entry name" value="WD40 repeat-like"/>
    <property type="match status" value="1"/>
</dbReference>
<dbReference type="PANTHER" id="PTHR16453:SF9">
    <property type="entry name" value="GATOR COMPLEX PROTEIN MIOS"/>
    <property type="match status" value="1"/>
</dbReference>
<proteinExistence type="predicted"/>
<feature type="compositionally biased region" description="Basic and acidic residues" evidence="1">
    <location>
        <begin position="348"/>
        <end position="357"/>
    </location>
</feature>
<evidence type="ECO:0000256" key="1">
    <source>
        <dbReference type="SAM" id="MobiDB-lite"/>
    </source>
</evidence>
<feature type="region of interest" description="Disordered" evidence="1">
    <location>
        <begin position="335"/>
        <end position="398"/>
    </location>
</feature>
<gene>
    <name evidence="3" type="ORF">FA13DRAFT_1633613</name>
</gene>
<dbReference type="STRING" id="71717.A0A4Y7T240"/>
<keyword evidence="4" id="KW-1185">Reference proteome</keyword>
<dbReference type="Pfam" id="PF21720">
    <property type="entry name" value="MIOS_WD40"/>
    <property type="match status" value="2"/>
</dbReference>
<evidence type="ECO:0000313" key="3">
    <source>
        <dbReference type="EMBL" id="TEB28061.1"/>
    </source>
</evidence>
<feature type="region of interest" description="Disordered" evidence="1">
    <location>
        <begin position="741"/>
        <end position="768"/>
    </location>
</feature>
<feature type="region of interest" description="Disordered" evidence="1">
    <location>
        <begin position="565"/>
        <end position="622"/>
    </location>
</feature>
<feature type="compositionally biased region" description="Gly residues" evidence="1">
    <location>
        <begin position="336"/>
        <end position="346"/>
    </location>
</feature>
<organism evidence="3 4">
    <name type="scientific">Coprinellus micaceus</name>
    <name type="common">Glistening ink-cap mushroom</name>
    <name type="synonym">Coprinus micaceus</name>
    <dbReference type="NCBI Taxonomy" id="71717"/>
    <lineage>
        <taxon>Eukaryota</taxon>
        <taxon>Fungi</taxon>
        <taxon>Dikarya</taxon>
        <taxon>Basidiomycota</taxon>
        <taxon>Agaricomycotina</taxon>
        <taxon>Agaricomycetes</taxon>
        <taxon>Agaricomycetidae</taxon>
        <taxon>Agaricales</taxon>
        <taxon>Agaricineae</taxon>
        <taxon>Psathyrellaceae</taxon>
        <taxon>Coprinellus</taxon>
    </lineage>
</organism>
<feature type="region of interest" description="Disordered" evidence="1">
    <location>
        <begin position="484"/>
        <end position="551"/>
    </location>
</feature>
<dbReference type="InterPro" id="IPR036322">
    <property type="entry name" value="WD40_repeat_dom_sf"/>
</dbReference>
<dbReference type="InterPro" id="IPR049092">
    <property type="entry name" value="MIOS_a-sol"/>
</dbReference>
<accession>A0A4Y7T240</accession>
<dbReference type="PANTHER" id="PTHR16453">
    <property type="entry name" value="WD40 DOMAIN-CONTAINING PROTEIN MIO FAMILY MEMBER"/>
    <property type="match status" value="1"/>
</dbReference>
<feature type="compositionally biased region" description="Basic and acidic residues" evidence="1">
    <location>
        <begin position="381"/>
        <end position="393"/>
    </location>
</feature>